<evidence type="ECO:0000313" key="9">
    <source>
        <dbReference type="Proteomes" id="UP000046373"/>
    </source>
</evidence>
<keyword evidence="3" id="KW-0884">PQQ biosynthesis</keyword>
<dbReference type="InterPro" id="IPR041881">
    <property type="entry name" value="PqqD_sf"/>
</dbReference>
<reference evidence="7" key="1">
    <citation type="submission" date="2014-08" db="EMBL/GenBank/DDBJ databases">
        <authorList>
            <person name="Moulin L."/>
        </authorList>
    </citation>
    <scope>NUCLEOTIDE SEQUENCE [LARGE SCALE GENOMIC DNA]</scope>
</reference>
<dbReference type="EMBL" id="CCNB01000007">
    <property type="protein sequence ID" value="CDX32764.1"/>
    <property type="molecule type" value="Genomic_DNA"/>
</dbReference>
<dbReference type="Proteomes" id="UP000045285">
    <property type="component" value="Unassembled WGS sequence"/>
</dbReference>
<dbReference type="Proteomes" id="UP000046373">
    <property type="component" value="Unassembled WGS sequence"/>
</dbReference>
<evidence type="ECO:0000256" key="1">
    <source>
        <dbReference type="ARBA" id="ARBA00004886"/>
    </source>
</evidence>
<dbReference type="InterPro" id="IPR022479">
    <property type="entry name" value="PqqD_bac"/>
</dbReference>
<reference evidence="8 9" key="2">
    <citation type="submission" date="2014-08" db="EMBL/GenBank/DDBJ databases">
        <authorList>
            <person name="Moulin Lionel"/>
        </authorList>
    </citation>
    <scope>NUCLEOTIDE SEQUENCE [LARGE SCALE GENOMIC DNA]</scope>
</reference>
<evidence type="ECO:0000256" key="3">
    <source>
        <dbReference type="ARBA" id="ARBA00022905"/>
    </source>
</evidence>
<protein>
    <submittedName>
        <fullName evidence="5">Coenzyme PQQ synthesis protein D</fullName>
    </submittedName>
</protein>
<dbReference type="EMBL" id="CCNE01000016">
    <property type="protein sequence ID" value="CDX56657.1"/>
    <property type="molecule type" value="Genomic_DNA"/>
</dbReference>
<dbReference type="EMBL" id="CCMZ01000006">
    <property type="protein sequence ID" value="CDX13071.1"/>
    <property type="molecule type" value="Genomic_DNA"/>
</dbReference>
<evidence type="ECO:0000313" key="8">
    <source>
        <dbReference type="Proteomes" id="UP000046122"/>
    </source>
</evidence>
<comment type="subunit">
    <text evidence="2">Monomer. Interacts with PqqE.</text>
</comment>
<dbReference type="Proteomes" id="UP000046122">
    <property type="component" value="Unassembled WGS sequence"/>
</dbReference>
<name>A0A090EUB3_MESPL</name>
<dbReference type="GO" id="GO:0048038">
    <property type="term" value="F:quinone binding"/>
    <property type="evidence" value="ECO:0007669"/>
    <property type="project" value="InterPro"/>
</dbReference>
<dbReference type="Gene3D" id="1.10.10.1150">
    <property type="entry name" value="Coenzyme PQQ synthesis protein D (PqqD)"/>
    <property type="match status" value="1"/>
</dbReference>
<dbReference type="Pfam" id="PF05402">
    <property type="entry name" value="PqqD"/>
    <property type="match status" value="1"/>
</dbReference>
<dbReference type="InterPro" id="IPR008792">
    <property type="entry name" value="PQQD"/>
</dbReference>
<dbReference type="NCBIfam" id="TIGR03859">
    <property type="entry name" value="PQQ_PqqD"/>
    <property type="match status" value="1"/>
</dbReference>
<gene>
    <name evidence="5" type="primary">pqqD</name>
    <name evidence="4" type="ORF">MPL3356_140036</name>
    <name evidence="6" type="ORF">MPL3365_230360</name>
    <name evidence="5" type="ORF">MPLDJ20_150263</name>
</gene>
<evidence type="ECO:0000313" key="4">
    <source>
        <dbReference type="EMBL" id="CDX13071.1"/>
    </source>
</evidence>
<sequence length="98" mass="11106">MTAQRERAIVSPRSVPSLPRHVRIQHDPVRQAFAVLSPEKVFWPNEISLDILRRCDGRSSVERIIADLAADYDADPQDVAADVVAFLQEWSDKLLVKL</sequence>
<dbReference type="UniPathway" id="UPA00539"/>
<evidence type="ECO:0000256" key="2">
    <source>
        <dbReference type="ARBA" id="ARBA00011741"/>
    </source>
</evidence>
<evidence type="ECO:0000313" key="6">
    <source>
        <dbReference type="EMBL" id="CDX56657.1"/>
    </source>
</evidence>
<keyword evidence="7" id="KW-1185">Reference proteome</keyword>
<proteinExistence type="predicted"/>
<accession>A0A090EUB3</accession>
<dbReference type="GO" id="GO:0018189">
    <property type="term" value="P:pyrroloquinoline quinone biosynthetic process"/>
    <property type="evidence" value="ECO:0007669"/>
    <property type="project" value="UniProtKB-UniPathway"/>
</dbReference>
<organism evidence="5 9">
    <name type="scientific">Mesorhizobium plurifarium</name>
    <dbReference type="NCBI Taxonomy" id="69974"/>
    <lineage>
        <taxon>Bacteria</taxon>
        <taxon>Pseudomonadati</taxon>
        <taxon>Pseudomonadota</taxon>
        <taxon>Alphaproteobacteria</taxon>
        <taxon>Hyphomicrobiales</taxon>
        <taxon>Phyllobacteriaceae</taxon>
        <taxon>Mesorhizobium</taxon>
    </lineage>
</organism>
<comment type="pathway">
    <text evidence="1">Cofactor biosynthesis; pyrroloquinoline quinone biosynthesis.</text>
</comment>
<evidence type="ECO:0000313" key="7">
    <source>
        <dbReference type="Proteomes" id="UP000045285"/>
    </source>
</evidence>
<dbReference type="AlphaFoldDB" id="A0A090EUB3"/>
<evidence type="ECO:0000313" key="5">
    <source>
        <dbReference type="EMBL" id="CDX32764.1"/>
    </source>
</evidence>
<dbReference type="STRING" id="69974.MPLDJ20_150263"/>